<name>A0A1V9X8E5_9ACAR</name>
<dbReference type="Proteomes" id="UP000192247">
    <property type="component" value="Unassembled WGS sequence"/>
</dbReference>
<comment type="caution">
    <text evidence="2">The sequence shown here is derived from an EMBL/GenBank/DDBJ whole genome shotgun (WGS) entry which is preliminary data.</text>
</comment>
<evidence type="ECO:0000313" key="2">
    <source>
        <dbReference type="EMBL" id="OQR69837.1"/>
    </source>
</evidence>
<accession>A0A1V9X8E5</accession>
<evidence type="ECO:0000256" key="1">
    <source>
        <dbReference type="SAM" id="SignalP"/>
    </source>
</evidence>
<organism evidence="2 3">
    <name type="scientific">Tropilaelaps mercedesae</name>
    <dbReference type="NCBI Taxonomy" id="418985"/>
    <lineage>
        <taxon>Eukaryota</taxon>
        <taxon>Metazoa</taxon>
        <taxon>Ecdysozoa</taxon>
        <taxon>Arthropoda</taxon>
        <taxon>Chelicerata</taxon>
        <taxon>Arachnida</taxon>
        <taxon>Acari</taxon>
        <taxon>Parasitiformes</taxon>
        <taxon>Mesostigmata</taxon>
        <taxon>Gamasina</taxon>
        <taxon>Dermanyssoidea</taxon>
        <taxon>Laelapidae</taxon>
        <taxon>Tropilaelaps</taxon>
    </lineage>
</organism>
<dbReference type="InParanoid" id="A0A1V9X8E5"/>
<feature type="chain" id="PRO_5013297530" evidence="1">
    <location>
        <begin position="18"/>
        <end position="66"/>
    </location>
</feature>
<gene>
    <name evidence="2" type="ORF">BIW11_12022</name>
</gene>
<keyword evidence="1" id="KW-0732">Signal</keyword>
<dbReference type="AlphaFoldDB" id="A0A1V9X8E5"/>
<dbReference type="EMBL" id="MNPL01019634">
    <property type="protein sequence ID" value="OQR69837.1"/>
    <property type="molecule type" value="Genomic_DNA"/>
</dbReference>
<sequence length="66" mass="7746">MKLVLLMIFVLANLVQAARYPNRAPLRDEKKDCHSLQHGWCAYKCFFDTMKTHEYVCSHGLICCHF</sequence>
<protein>
    <submittedName>
        <fullName evidence="2">Uncharacterized protein</fullName>
    </submittedName>
</protein>
<keyword evidence="3" id="KW-1185">Reference proteome</keyword>
<proteinExistence type="predicted"/>
<feature type="signal peptide" evidence="1">
    <location>
        <begin position="1"/>
        <end position="17"/>
    </location>
</feature>
<evidence type="ECO:0000313" key="3">
    <source>
        <dbReference type="Proteomes" id="UP000192247"/>
    </source>
</evidence>
<reference evidence="2 3" key="1">
    <citation type="journal article" date="2017" name="Gigascience">
        <title>Draft genome of the honey bee ectoparasitic mite, Tropilaelaps mercedesae, is shaped by the parasitic life history.</title>
        <authorList>
            <person name="Dong X."/>
            <person name="Armstrong S.D."/>
            <person name="Xia D."/>
            <person name="Makepeace B.L."/>
            <person name="Darby A.C."/>
            <person name="Kadowaki T."/>
        </authorList>
    </citation>
    <scope>NUCLEOTIDE SEQUENCE [LARGE SCALE GENOMIC DNA]</scope>
    <source>
        <strain evidence="2">Wuxi-XJTLU</strain>
    </source>
</reference>